<keyword evidence="1" id="KW-0808">Transferase</keyword>
<dbReference type="Proteomes" id="UP000007014">
    <property type="component" value="Chromosome 14"/>
</dbReference>
<organism evidence="3 4">
    <name type="scientific">Cyanidioschyzon merolae (strain NIES-3377 / 10D)</name>
    <name type="common">Unicellular red alga</name>
    <dbReference type="NCBI Taxonomy" id="280699"/>
    <lineage>
        <taxon>Eukaryota</taxon>
        <taxon>Rhodophyta</taxon>
        <taxon>Bangiophyceae</taxon>
        <taxon>Cyanidiales</taxon>
        <taxon>Cyanidiaceae</taxon>
        <taxon>Cyanidioschyzon</taxon>
    </lineage>
</organism>
<dbReference type="GO" id="GO:0006048">
    <property type="term" value="P:UDP-N-acetylglucosamine biosynthetic process"/>
    <property type="evidence" value="ECO:0007669"/>
    <property type="project" value="UniProtKB-UniRule"/>
</dbReference>
<protein>
    <recommendedName>
        <fullName evidence="1">Glucosamine 6-phosphate N-acetyltransferase</fullName>
        <ecNumber evidence="1">2.3.1.4</ecNumber>
    </recommendedName>
</protein>
<sequence>MTSVQSIKRTSIAALESLSGQSDLRTLRLQGGCARTRLQLVLALRHAKRHALRTLLERTTLKQRMDETASYEVRELCETDLEHGFPELLAQLTQTGTLPLSFWRERYRLRQQLPGTYVTLVAVESATKRVTATATLLIEYKFTRSCGQAGHIEDVVVDAAHRRRNLGSRLVRELCARARDQFKCYKVTLDCVEENEAFYAKLGLERKGLQMVRYFPT</sequence>
<proteinExistence type="inferred from homology"/>
<dbReference type="PROSITE" id="PS51186">
    <property type="entry name" value="GNAT"/>
    <property type="match status" value="1"/>
</dbReference>
<keyword evidence="4" id="KW-1185">Reference proteome</keyword>
<dbReference type="PANTHER" id="PTHR13355">
    <property type="entry name" value="GLUCOSAMINE 6-PHOSPHATE N-ACETYLTRANSFERASE"/>
    <property type="match status" value="1"/>
</dbReference>
<dbReference type="Gramene" id="CMN031CT">
    <property type="protein sequence ID" value="CMN031CT"/>
    <property type="gene ID" value="CMN031C"/>
</dbReference>
<dbReference type="UniPathway" id="UPA00113">
    <property type="reaction ID" value="UER00529"/>
</dbReference>
<comment type="pathway">
    <text evidence="1">Nucleotide-sugar biosynthesis; UDP-N-acetyl-alpha-D-glucosamine biosynthesis; N-acetyl-alpha-D-glucosamine 1-phosphate from alpha-D-glucosamine 6-phosphate (route I): step 1/2.</text>
</comment>
<keyword evidence="1" id="KW-0012">Acyltransferase</keyword>
<gene>
    <name evidence="3" type="ORF">CYME_CMN031C</name>
</gene>
<dbReference type="Pfam" id="PF00583">
    <property type="entry name" value="Acetyltransf_1"/>
    <property type="match status" value="1"/>
</dbReference>
<dbReference type="HOGENOM" id="CLU_072095_2_0_1"/>
<dbReference type="eggNOG" id="KOG3396">
    <property type="taxonomic scope" value="Eukaryota"/>
</dbReference>
<feature type="domain" description="N-acetyltransferase" evidence="2">
    <location>
        <begin position="71"/>
        <end position="217"/>
    </location>
</feature>
<dbReference type="STRING" id="280699.M1VE60"/>
<comment type="catalytic activity">
    <reaction evidence="1">
        <text>D-glucosamine 6-phosphate + acetyl-CoA = N-acetyl-D-glucosamine 6-phosphate + CoA + H(+)</text>
        <dbReference type="Rhea" id="RHEA:10292"/>
        <dbReference type="ChEBI" id="CHEBI:15378"/>
        <dbReference type="ChEBI" id="CHEBI:57287"/>
        <dbReference type="ChEBI" id="CHEBI:57288"/>
        <dbReference type="ChEBI" id="CHEBI:57513"/>
        <dbReference type="ChEBI" id="CHEBI:58725"/>
        <dbReference type="EC" id="2.3.1.4"/>
    </reaction>
</comment>
<name>M1VE60_CYAM1</name>
<dbReference type="SUPFAM" id="SSF55729">
    <property type="entry name" value="Acyl-CoA N-acyltransferases (Nat)"/>
    <property type="match status" value="1"/>
</dbReference>
<dbReference type="GeneID" id="16995251"/>
<evidence type="ECO:0000259" key="2">
    <source>
        <dbReference type="PROSITE" id="PS51186"/>
    </source>
</evidence>
<dbReference type="Gene3D" id="3.40.630.30">
    <property type="match status" value="1"/>
</dbReference>
<comment type="similarity">
    <text evidence="1">Belongs to the acetyltransferase family. GNA1 subfamily.</text>
</comment>
<reference evidence="3 4" key="2">
    <citation type="journal article" date="2007" name="BMC Biol.">
        <title>A 100%-complete sequence reveals unusually simple genomic features in the hot-spring red alga Cyanidioschyzon merolae.</title>
        <authorList>
            <person name="Nozaki H."/>
            <person name="Takano H."/>
            <person name="Misumi O."/>
            <person name="Terasawa K."/>
            <person name="Matsuzaki M."/>
            <person name="Maruyama S."/>
            <person name="Nishida K."/>
            <person name="Yagisawa F."/>
            <person name="Yoshida Y."/>
            <person name="Fujiwara T."/>
            <person name="Takio S."/>
            <person name="Tamura K."/>
            <person name="Chung S.J."/>
            <person name="Nakamura S."/>
            <person name="Kuroiwa H."/>
            <person name="Tanaka K."/>
            <person name="Sato N."/>
            <person name="Kuroiwa T."/>
        </authorList>
    </citation>
    <scope>NUCLEOTIDE SEQUENCE [LARGE SCALE GENOMIC DNA]</scope>
    <source>
        <strain evidence="3 4">10D</strain>
    </source>
</reference>
<dbReference type="RefSeq" id="XP_005537208.1">
    <property type="nucleotide sequence ID" value="XM_005537151.1"/>
</dbReference>
<dbReference type="AlphaFoldDB" id="M1VE60"/>
<evidence type="ECO:0000313" key="4">
    <source>
        <dbReference type="Proteomes" id="UP000007014"/>
    </source>
</evidence>
<reference evidence="3 4" key="1">
    <citation type="journal article" date="2004" name="Nature">
        <title>Genome sequence of the ultrasmall unicellular red alga Cyanidioschyzon merolae 10D.</title>
        <authorList>
            <person name="Matsuzaki M."/>
            <person name="Misumi O."/>
            <person name="Shin-i T."/>
            <person name="Maruyama S."/>
            <person name="Takahara M."/>
            <person name="Miyagishima S."/>
            <person name="Mori T."/>
            <person name="Nishida K."/>
            <person name="Yagisawa F."/>
            <person name="Nishida K."/>
            <person name="Yoshida Y."/>
            <person name="Nishimura Y."/>
            <person name="Nakao S."/>
            <person name="Kobayashi T."/>
            <person name="Momoyama Y."/>
            <person name="Higashiyama T."/>
            <person name="Minoda A."/>
            <person name="Sano M."/>
            <person name="Nomoto H."/>
            <person name="Oishi K."/>
            <person name="Hayashi H."/>
            <person name="Ohta F."/>
            <person name="Nishizaka S."/>
            <person name="Haga S."/>
            <person name="Miura S."/>
            <person name="Morishita T."/>
            <person name="Kabeya Y."/>
            <person name="Terasawa K."/>
            <person name="Suzuki Y."/>
            <person name="Ishii Y."/>
            <person name="Asakawa S."/>
            <person name="Takano H."/>
            <person name="Ohta N."/>
            <person name="Kuroiwa H."/>
            <person name="Tanaka K."/>
            <person name="Shimizu N."/>
            <person name="Sugano S."/>
            <person name="Sato N."/>
            <person name="Nozaki H."/>
            <person name="Ogasawara N."/>
            <person name="Kohara Y."/>
            <person name="Kuroiwa T."/>
        </authorList>
    </citation>
    <scope>NUCLEOTIDE SEQUENCE [LARGE SCALE GENOMIC DNA]</scope>
    <source>
        <strain evidence="3 4">10D</strain>
    </source>
</reference>
<dbReference type="InterPro" id="IPR016181">
    <property type="entry name" value="Acyl_CoA_acyltransferase"/>
</dbReference>
<dbReference type="GO" id="GO:0004343">
    <property type="term" value="F:glucosamine 6-phosphate N-acetyltransferase activity"/>
    <property type="evidence" value="ECO:0007669"/>
    <property type="project" value="UniProtKB-UniRule"/>
</dbReference>
<evidence type="ECO:0000256" key="1">
    <source>
        <dbReference type="RuleBase" id="RU365086"/>
    </source>
</evidence>
<dbReference type="CDD" id="cd04301">
    <property type="entry name" value="NAT_SF"/>
    <property type="match status" value="1"/>
</dbReference>
<dbReference type="KEGG" id="cme:CYME_CMN031C"/>
<dbReference type="PANTHER" id="PTHR13355:SF11">
    <property type="entry name" value="GLUCOSAMINE 6-PHOSPHATE N-ACETYLTRANSFERASE"/>
    <property type="match status" value="1"/>
</dbReference>
<dbReference type="InterPro" id="IPR000182">
    <property type="entry name" value="GNAT_dom"/>
</dbReference>
<dbReference type="OMA" id="NQRYDWI"/>
<evidence type="ECO:0000313" key="3">
    <source>
        <dbReference type="EMBL" id="BAM81172.1"/>
    </source>
</evidence>
<dbReference type="InterPro" id="IPR039143">
    <property type="entry name" value="GNPNAT1-like"/>
</dbReference>
<dbReference type="EMBL" id="AP006496">
    <property type="protein sequence ID" value="BAM81172.1"/>
    <property type="molecule type" value="Genomic_DNA"/>
</dbReference>
<dbReference type="EC" id="2.3.1.4" evidence="1"/>
<accession>M1VE60</accession>
<dbReference type="OrthoDB" id="4135at2759"/>